<gene>
    <name evidence="2" type="primary">bamF</name>
    <name evidence="2" type="ORF">GCM10011332_16890</name>
</gene>
<feature type="chain" id="PRO_5037403098" description="DUF3035 domain-containing protein" evidence="1">
    <location>
        <begin position="32"/>
        <end position="199"/>
    </location>
</feature>
<evidence type="ECO:0000313" key="3">
    <source>
        <dbReference type="Proteomes" id="UP000632498"/>
    </source>
</evidence>
<evidence type="ECO:0000256" key="1">
    <source>
        <dbReference type="SAM" id="SignalP"/>
    </source>
</evidence>
<evidence type="ECO:0008006" key="4">
    <source>
        <dbReference type="Google" id="ProtNLM"/>
    </source>
</evidence>
<comment type="caution">
    <text evidence="2">The sequence shown here is derived from an EMBL/GenBank/DDBJ whole genome shotgun (WGS) entry which is preliminary data.</text>
</comment>
<sequence>MDSKTAMKMSVLNLKNMMVLAIAVASLSACGDAKKMMGLEKTAPDEFAVYSRAPLSLPPDYALKPPKPGADRPQAEDETLKAQRALTGRDVNTPRANENGYANMTPGLESLLQQTGAAGVDPTIRQTIDRETSAFVEESKHFTDEIMFWKNKEAFGTKVDAAKEAQRIREAQALGKVVDGQGAVVIERKDQAILEGLFK</sequence>
<evidence type="ECO:0000313" key="2">
    <source>
        <dbReference type="EMBL" id="GGF63537.1"/>
    </source>
</evidence>
<organism evidence="2 3">
    <name type="scientific">Terasakiella brassicae</name>
    <dbReference type="NCBI Taxonomy" id="1634917"/>
    <lineage>
        <taxon>Bacteria</taxon>
        <taxon>Pseudomonadati</taxon>
        <taxon>Pseudomonadota</taxon>
        <taxon>Alphaproteobacteria</taxon>
        <taxon>Rhodospirillales</taxon>
        <taxon>Terasakiellaceae</taxon>
        <taxon>Terasakiella</taxon>
    </lineage>
</organism>
<reference evidence="2" key="1">
    <citation type="journal article" date="2014" name="Int. J. Syst. Evol. Microbiol.">
        <title>Complete genome sequence of Corynebacterium casei LMG S-19264T (=DSM 44701T), isolated from a smear-ripened cheese.</title>
        <authorList>
            <consortium name="US DOE Joint Genome Institute (JGI-PGF)"/>
            <person name="Walter F."/>
            <person name="Albersmeier A."/>
            <person name="Kalinowski J."/>
            <person name="Ruckert C."/>
        </authorList>
    </citation>
    <scope>NUCLEOTIDE SEQUENCE</scope>
    <source>
        <strain evidence="2">CGMCC 1.15254</strain>
    </source>
</reference>
<dbReference type="AlphaFoldDB" id="A0A917BYI0"/>
<keyword evidence="1" id="KW-0732">Signal</keyword>
<reference evidence="2" key="2">
    <citation type="submission" date="2020-09" db="EMBL/GenBank/DDBJ databases">
        <authorList>
            <person name="Sun Q."/>
            <person name="Zhou Y."/>
        </authorList>
    </citation>
    <scope>NUCLEOTIDE SEQUENCE</scope>
    <source>
        <strain evidence="2">CGMCC 1.15254</strain>
    </source>
</reference>
<dbReference type="PROSITE" id="PS51257">
    <property type="entry name" value="PROKAR_LIPOPROTEIN"/>
    <property type="match status" value="1"/>
</dbReference>
<dbReference type="EMBL" id="BMHV01000010">
    <property type="protein sequence ID" value="GGF63537.1"/>
    <property type="molecule type" value="Genomic_DNA"/>
</dbReference>
<dbReference type="Pfam" id="PF11233">
    <property type="entry name" value="DUF3035"/>
    <property type="match status" value="1"/>
</dbReference>
<dbReference type="InterPro" id="IPR021395">
    <property type="entry name" value="DUF3035"/>
</dbReference>
<feature type="signal peptide" evidence="1">
    <location>
        <begin position="1"/>
        <end position="31"/>
    </location>
</feature>
<keyword evidence="3" id="KW-1185">Reference proteome</keyword>
<proteinExistence type="predicted"/>
<name>A0A917BYI0_9PROT</name>
<accession>A0A917BYI0</accession>
<protein>
    <recommendedName>
        <fullName evidence="4">DUF3035 domain-containing protein</fullName>
    </recommendedName>
</protein>
<dbReference type="Proteomes" id="UP000632498">
    <property type="component" value="Unassembled WGS sequence"/>
</dbReference>